<protein>
    <submittedName>
        <fullName evidence="1">Uncharacterized protein</fullName>
    </submittedName>
</protein>
<organism evidence="1 2">
    <name type="scientific">Hymenobacter endophyticus</name>
    <dbReference type="NCBI Taxonomy" id="3076335"/>
    <lineage>
        <taxon>Bacteria</taxon>
        <taxon>Pseudomonadati</taxon>
        <taxon>Bacteroidota</taxon>
        <taxon>Cytophagia</taxon>
        <taxon>Cytophagales</taxon>
        <taxon>Hymenobacteraceae</taxon>
        <taxon>Hymenobacter</taxon>
    </lineage>
</organism>
<evidence type="ECO:0000313" key="1">
    <source>
        <dbReference type="EMBL" id="MDU0371410.1"/>
    </source>
</evidence>
<reference evidence="1 2" key="1">
    <citation type="submission" date="2023-10" db="EMBL/GenBank/DDBJ databases">
        <title>Hymenobacter endophyticus sp. nov., an isolate from the leaf tissues of wheat.</title>
        <authorList>
            <person name="Dai Y."/>
        </authorList>
    </citation>
    <scope>NUCLEOTIDE SEQUENCE [LARGE SCALE GENOMIC DNA]</scope>
    <source>
        <strain evidence="1 2">ZK17L-C2</strain>
    </source>
</reference>
<comment type="caution">
    <text evidence="1">The sequence shown here is derived from an EMBL/GenBank/DDBJ whole genome shotgun (WGS) entry which is preliminary data.</text>
</comment>
<dbReference type="RefSeq" id="WP_315998871.1">
    <property type="nucleotide sequence ID" value="NZ_JAWDJT010000008.1"/>
</dbReference>
<accession>A0ABU3TJ59</accession>
<name>A0ABU3TJ59_9BACT</name>
<gene>
    <name evidence="1" type="ORF">ROI90_13460</name>
</gene>
<dbReference type="Proteomes" id="UP001250698">
    <property type="component" value="Unassembled WGS sequence"/>
</dbReference>
<sequence>MPAALYLPRRHRRHLLFPPGLLALAGLLWLVCVAVPRIVGPTQYVKEVAFPALHVPANSFGGFPTPQQIENFGPWKSIALSGNPWTDYFDLKIIENASLLLAEEQSEHRALRVYFNESTSYNTFIELWDMCSRLGIKRYWIDWRKQPFSFNLLGNIPPDPNYPSFVCGTSSQYLMPVKSFSELAEEWFKDVTAIDWRNTWLLLLLITALSTRKLTRLRVASRY</sequence>
<evidence type="ECO:0000313" key="2">
    <source>
        <dbReference type="Proteomes" id="UP001250698"/>
    </source>
</evidence>
<dbReference type="EMBL" id="JAWDJT010000008">
    <property type="protein sequence ID" value="MDU0371410.1"/>
    <property type="molecule type" value="Genomic_DNA"/>
</dbReference>
<proteinExistence type="predicted"/>
<keyword evidence="2" id="KW-1185">Reference proteome</keyword>